<dbReference type="Proteomes" id="UP000002748">
    <property type="component" value="Unassembled WGS sequence"/>
</dbReference>
<protein>
    <submittedName>
        <fullName evidence="4">Uncharacterized protein</fullName>
    </submittedName>
</protein>
<dbReference type="GeneID" id="25990367"/>
<feature type="region of interest" description="Disordered" evidence="1">
    <location>
        <begin position="1"/>
        <end position="23"/>
    </location>
</feature>
<dbReference type="Pfam" id="PF14033">
    <property type="entry name" value="DUF4246"/>
    <property type="match status" value="1"/>
</dbReference>
<proteinExistence type="predicted"/>
<evidence type="ECO:0000259" key="2">
    <source>
        <dbReference type="Pfam" id="PF14033"/>
    </source>
</evidence>
<gene>
    <name evidence="4" type="ORF">A1Q1_06855</name>
</gene>
<dbReference type="KEGG" id="tasa:A1Q1_06855"/>
<dbReference type="AlphaFoldDB" id="J6F9F6"/>
<dbReference type="InterPro" id="IPR049207">
    <property type="entry name" value="DUF4246_N"/>
</dbReference>
<evidence type="ECO:0000313" key="5">
    <source>
        <dbReference type="Proteomes" id="UP000002748"/>
    </source>
</evidence>
<evidence type="ECO:0000256" key="1">
    <source>
        <dbReference type="SAM" id="MobiDB-lite"/>
    </source>
</evidence>
<dbReference type="PANTHER" id="PTHR33119">
    <property type="entry name" value="IFI3P"/>
    <property type="match status" value="1"/>
</dbReference>
<name>J6F9F6_TRIAS</name>
<dbReference type="EMBL" id="ALBS01000042">
    <property type="protein sequence ID" value="EJT51902.1"/>
    <property type="molecule type" value="Genomic_DNA"/>
</dbReference>
<dbReference type="VEuPathDB" id="FungiDB:A1Q1_06855"/>
<organism evidence="4 5">
    <name type="scientific">Trichosporon asahii var. asahii (strain ATCC 90039 / CBS 2479 / JCM 2466 / KCTC 7840 / NBRC 103889/ NCYC 2677 / UAMH 7654)</name>
    <name type="common">Yeast</name>
    <dbReference type="NCBI Taxonomy" id="1186058"/>
    <lineage>
        <taxon>Eukaryota</taxon>
        <taxon>Fungi</taxon>
        <taxon>Dikarya</taxon>
        <taxon>Basidiomycota</taxon>
        <taxon>Agaricomycotina</taxon>
        <taxon>Tremellomycetes</taxon>
        <taxon>Trichosporonales</taxon>
        <taxon>Trichosporonaceae</taxon>
        <taxon>Trichosporon</taxon>
    </lineage>
</organism>
<dbReference type="HOGENOM" id="CLU_012066_2_0_1"/>
<reference evidence="4 5" key="1">
    <citation type="journal article" date="2012" name="Eukaryot. Cell">
        <title>Draft genome sequence of CBS 2479, the standard type strain of Trichosporon asahii.</title>
        <authorList>
            <person name="Yang R.Y."/>
            <person name="Li H.T."/>
            <person name="Zhu H."/>
            <person name="Zhou G.P."/>
            <person name="Wang M."/>
            <person name="Wang L."/>
        </authorList>
    </citation>
    <scope>NUCLEOTIDE SEQUENCE [LARGE SCALE GENOMIC DNA]</scope>
    <source>
        <strain evidence="5">ATCC 90039 / CBS 2479 / JCM 2466 / KCTC 7840 / NCYC 2677 / UAMH 7654</strain>
    </source>
</reference>
<evidence type="ECO:0000259" key="3">
    <source>
        <dbReference type="Pfam" id="PF21666"/>
    </source>
</evidence>
<sequence length="551" mass="61175">MSTPGRMAAATPSRPGTPSTAWTHSPLSVRERAMLWFMNDVTERDDWRELVTDDRTMLVWASYLPKDGMLARTSGQATPFDGFPQDLSVGGFTPDMFMACVRELRGMAGDPFVMVLDADACVVKGSLPINEQVAQAIGQLDTSRIGAVMDPMDYPLVPVTRRHTGISRSNCLETFGMGTLIEQGSFTPIPTDVSFAADSSAQLESYVSNLHPRHEEQYAALETIVAAAMPALVTALESTWIAPRHRIPWQGAEAMVQCGTPSRCRGHCFPPQGAGSVQERLFVDAHLPRPLHPAPTAALPTPTFDAETRSWIRGRPRVQVLFRIERHAVSRGSKRPFVREWEKGLGEAVASAVVVTRAENVHATLSFRAPQGELPDIDLPVQRGSEVVRTIRELARINFYGHIEPPKWWEKDRRLYLPLGTVGLTSGKLVAWPKVLDTKLEVECTGEGEGVLELVQVLLVDPHERMMSTSEIPPQRADWMPFSDGVEETMCNLPAELRNIIWAMVEEESAPYGPEENAAYRHKMQKERAPTTQPSRTSTPSRLPTPRQNIF</sequence>
<dbReference type="RefSeq" id="XP_014182579.1">
    <property type="nucleotide sequence ID" value="XM_014327104.1"/>
</dbReference>
<feature type="domain" description="DUF4246" evidence="2">
    <location>
        <begin position="150"/>
        <end position="480"/>
    </location>
</feature>
<dbReference type="PANTHER" id="PTHR33119:SF1">
    <property type="entry name" value="FE2OG DIOXYGENASE DOMAIN-CONTAINING PROTEIN"/>
    <property type="match status" value="1"/>
</dbReference>
<feature type="compositionally biased region" description="Low complexity" evidence="1">
    <location>
        <begin position="530"/>
        <end position="551"/>
    </location>
</feature>
<dbReference type="InterPro" id="IPR049192">
    <property type="entry name" value="DUF4246_C"/>
</dbReference>
<feature type="region of interest" description="Disordered" evidence="1">
    <location>
        <begin position="513"/>
        <end position="551"/>
    </location>
</feature>
<feature type="domain" description="DUF4246" evidence="3">
    <location>
        <begin position="20"/>
        <end position="60"/>
    </location>
</feature>
<feature type="compositionally biased region" description="Polar residues" evidence="1">
    <location>
        <begin position="14"/>
        <end position="23"/>
    </location>
</feature>
<comment type="caution">
    <text evidence="4">The sequence shown here is derived from an EMBL/GenBank/DDBJ whole genome shotgun (WGS) entry which is preliminary data.</text>
</comment>
<dbReference type="Pfam" id="PF21666">
    <property type="entry name" value="DUF4246_N"/>
    <property type="match status" value="1"/>
</dbReference>
<accession>J6F9F6</accession>
<evidence type="ECO:0000313" key="4">
    <source>
        <dbReference type="EMBL" id="EJT51902.1"/>
    </source>
</evidence>
<dbReference type="OrthoDB" id="415532at2759"/>
<dbReference type="InterPro" id="IPR025340">
    <property type="entry name" value="DUF4246"/>
</dbReference>